<feature type="region of interest" description="Disordered" evidence="1">
    <location>
        <begin position="1"/>
        <end position="25"/>
    </location>
</feature>
<feature type="compositionally biased region" description="Polar residues" evidence="1">
    <location>
        <begin position="1"/>
        <end position="10"/>
    </location>
</feature>
<accession>A0A4Z1SX73</accession>
<dbReference type="Gene3D" id="1.25.10.10">
    <property type="entry name" value="Leucine-rich Repeat Variant"/>
    <property type="match status" value="1"/>
</dbReference>
<dbReference type="PANTHER" id="PTHR12984">
    <property type="entry name" value="SCY1-RELATED S/T PROTEIN KINASE-LIKE"/>
    <property type="match status" value="1"/>
</dbReference>
<dbReference type="VEuPathDB" id="GiardiaDB:GMRT_15192"/>
<dbReference type="SUPFAM" id="SSF48371">
    <property type="entry name" value="ARM repeat"/>
    <property type="match status" value="1"/>
</dbReference>
<dbReference type="Proteomes" id="UP000315496">
    <property type="component" value="Chromosome 2"/>
</dbReference>
<feature type="compositionally biased region" description="Low complexity" evidence="1">
    <location>
        <begin position="830"/>
        <end position="841"/>
    </location>
</feature>
<sequence>MSQAQYQQPTYFKCRGEPRPPAHPPRVKLKDWECGNQIGFGGTFGLWHMFQATHKKTGQQGTIFAMEKKATEKAIFGKGDQTIKHFWQFISKDATIPGKDMGDVLTILESMQDDGSVLAYVTEPLVTTLAALYCYFGHTSLSFIKQQADNEMLSGSPTRIYSVNPFASLLQYIQPDAVAYGYATLLRALLQLHTMDIVFGNITPANIAITQRGEWKPVGFTCCLQGGINFDYSSESGALLRPCAHYMSPNMLQRKKADRCSDAFQLASTIYTVFGDRPCKYSSKSPMVQHMSTEELCGEAERMFGACLQTSPQAIAPNLAAQNAQTVARWYAASQHLNPALVCLSQLDQAMPGLWRAAKEECNCGGLYEEFLPRSPVARVAQEVFELKKERAFVAATPQNSGSSQTMQRTIAFLTKMLPVCIEKQMLSIDLTMMAIWNRLVIMLGRLDTQPYVVSALINYTQYMGTPVDLLYVLFEPIVLSCTLSTLRDRYPGASSSQQAWTTGVEIFGRTFRYLSPYASDKNAKERDKYIPNMDKSINAGDSPTLAALMQTLIDNATYFTAARAGARAHFGYMNFILTCLTSENPTLQSQMMIALARCAHQIGDSVNWMTDNAKDSVVMASNGVHHGNASKDTIPVSTMSEKYTSPIAKGIAPVVLKIIVNSQNDEVLGMAMQCLGALSSYVKEEDLATQILPAVYSASANISKSPKGCVHFASFANTIYKRCSARSVAGVFMPVLLKGMYHQGIDSGAELEMVRKVAEECFSFINQETYQRAQTIKPAHDEPPKMANPAVPQAHQQPSQQVEAAPQQDQQSYQTSNANQGSNGYNAWGQSGQDQTQGQQNGYGGYGGYDSGQNSYGGYNYGAGENQANGYGNYGGYGGDQSGGYGGYGGYDAGNYGGNDYGSSGGYTNSW</sequence>
<keyword evidence="2" id="KW-0418">Kinase</keyword>
<keyword evidence="2" id="KW-0808">Transferase</keyword>
<keyword evidence="3" id="KW-1185">Reference proteome</keyword>
<feature type="compositionally biased region" description="Low complexity" evidence="1">
    <location>
        <begin position="801"/>
        <end position="812"/>
    </location>
</feature>
<dbReference type="GO" id="GO:0016301">
    <property type="term" value="F:kinase activity"/>
    <property type="evidence" value="ECO:0007669"/>
    <property type="project" value="UniProtKB-KW"/>
</dbReference>
<dbReference type="PANTHER" id="PTHR12984:SF3">
    <property type="entry name" value="N-TERMINAL KINASE-LIKE PROTEIN"/>
    <property type="match status" value="1"/>
</dbReference>
<protein>
    <submittedName>
        <fullName evidence="2">Kinase, SCY1</fullName>
    </submittedName>
</protein>
<evidence type="ECO:0000313" key="3">
    <source>
        <dbReference type="Proteomes" id="UP000315496"/>
    </source>
</evidence>
<evidence type="ECO:0000313" key="2">
    <source>
        <dbReference type="EMBL" id="TNJ28128.1"/>
    </source>
</evidence>
<dbReference type="InterPro" id="IPR011989">
    <property type="entry name" value="ARM-like"/>
</dbReference>
<dbReference type="EMBL" id="VDLU01000002">
    <property type="protein sequence ID" value="TNJ28128.1"/>
    <property type="molecule type" value="Genomic_DNA"/>
</dbReference>
<dbReference type="InterPro" id="IPR011009">
    <property type="entry name" value="Kinase-like_dom_sf"/>
</dbReference>
<dbReference type="Gene3D" id="1.10.510.10">
    <property type="entry name" value="Transferase(Phosphotransferase) domain 1"/>
    <property type="match status" value="1"/>
</dbReference>
<feature type="compositionally biased region" description="Polar residues" evidence="1">
    <location>
        <begin position="813"/>
        <end position="826"/>
    </location>
</feature>
<dbReference type="InterPro" id="IPR051177">
    <property type="entry name" value="CIK-Related_Protein"/>
</dbReference>
<comment type="caution">
    <text evidence="2">The sequence shown here is derived from an EMBL/GenBank/DDBJ whole genome shotgun (WGS) entry which is preliminary data.</text>
</comment>
<proteinExistence type="predicted"/>
<dbReference type="OrthoDB" id="79687at2759"/>
<reference evidence="2 3" key="1">
    <citation type="submission" date="2019-05" db="EMBL/GenBank/DDBJ databases">
        <title>The compact genome of Giardia muris reveals important steps in the evolution of intestinal protozoan parasites.</title>
        <authorList>
            <person name="Xu F."/>
            <person name="Jimenez-Gonzalez A."/>
            <person name="Einarsson E."/>
            <person name="Astvaldsson A."/>
            <person name="Peirasmaki D."/>
            <person name="Eckmann L."/>
            <person name="Andersson J.O."/>
            <person name="Svard S.G."/>
            <person name="Jerlstrom-Hultqvist J."/>
        </authorList>
    </citation>
    <scope>NUCLEOTIDE SEQUENCE [LARGE SCALE GENOMIC DNA]</scope>
    <source>
        <strain evidence="2 3">Roberts-Thomson</strain>
    </source>
</reference>
<dbReference type="SUPFAM" id="SSF56112">
    <property type="entry name" value="Protein kinase-like (PK-like)"/>
    <property type="match status" value="1"/>
</dbReference>
<dbReference type="AlphaFoldDB" id="A0A4Z1SX73"/>
<feature type="region of interest" description="Disordered" evidence="1">
    <location>
        <begin position="780"/>
        <end position="848"/>
    </location>
</feature>
<gene>
    <name evidence="2" type="ORF">GMRT_15192</name>
</gene>
<organism evidence="2 3">
    <name type="scientific">Giardia muris</name>
    <dbReference type="NCBI Taxonomy" id="5742"/>
    <lineage>
        <taxon>Eukaryota</taxon>
        <taxon>Metamonada</taxon>
        <taxon>Diplomonadida</taxon>
        <taxon>Hexamitidae</taxon>
        <taxon>Giardiinae</taxon>
        <taxon>Giardia</taxon>
    </lineage>
</organism>
<dbReference type="InterPro" id="IPR016024">
    <property type="entry name" value="ARM-type_fold"/>
</dbReference>
<evidence type="ECO:0000256" key="1">
    <source>
        <dbReference type="SAM" id="MobiDB-lite"/>
    </source>
</evidence>
<name>A0A4Z1SX73_GIAMU</name>